<evidence type="ECO:0000313" key="9">
    <source>
        <dbReference type="Proteomes" id="UP000515908"/>
    </source>
</evidence>
<dbReference type="Pfam" id="PF05199">
    <property type="entry name" value="GMC_oxred_C"/>
    <property type="match status" value="1"/>
</dbReference>
<keyword evidence="4" id="KW-0274">FAD</keyword>
<dbReference type="VEuPathDB" id="TriTrypDB:ADEAN_000862900"/>
<protein>
    <submittedName>
        <fullName evidence="8">GMC oxidoreductase, putative</fullName>
    </submittedName>
</protein>
<sequence length="352" mass="37641">MISEFTKQDFRLKQGCGRPDTLVDFDSGKANSSLQRYVVETVALKRPLSVMCGATVVGITGEDAKTAVTGVSVRLPDGTLQEVKSPVVVVSGGSVGSARLLSASRGSVTVKESVGANFWDVPQVVLQYRTKDRSSHNCLFDPLVSAFLKADLRFSKPVLSLLSSYDDLMALWSPKAGAAPEATILFQPFTLNNDGTSPLSGEHGCQFVVRPLRPFSRGKVNADGTVDPNYFSAAGDLENLQNAVRYVKEQLVKKTPFIPIIGDLVGERLESSGINGGSCASVVDPTTFQVTGTDGLYLCDGSIIPGALSGNPIPYKLALADKFVDKLLKKKDVRRKVEDADAESGGSTRIVY</sequence>
<evidence type="ECO:0000256" key="4">
    <source>
        <dbReference type="ARBA" id="ARBA00022827"/>
    </source>
</evidence>
<reference evidence="8 9" key="1">
    <citation type="submission" date="2020-08" db="EMBL/GenBank/DDBJ databases">
        <authorList>
            <person name="Newling K."/>
            <person name="Davey J."/>
            <person name="Forrester S."/>
        </authorList>
    </citation>
    <scope>NUCLEOTIDE SEQUENCE [LARGE SCALE GENOMIC DNA]</scope>
    <source>
        <strain evidence="9">Crithidia deanei Carvalho (ATCC PRA-265)</strain>
    </source>
</reference>
<evidence type="ECO:0000259" key="6">
    <source>
        <dbReference type="Pfam" id="PF00732"/>
    </source>
</evidence>
<keyword evidence="3" id="KW-0285">Flavoprotein</keyword>
<evidence type="ECO:0000256" key="2">
    <source>
        <dbReference type="ARBA" id="ARBA00010790"/>
    </source>
</evidence>
<evidence type="ECO:0000256" key="5">
    <source>
        <dbReference type="ARBA" id="ARBA00023002"/>
    </source>
</evidence>
<dbReference type="GO" id="GO:0016614">
    <property type="term" value="F:oxidoreductase activity, acting on CH-OH group of donors"/>
    <property type="evidence" value="ECO:0007669"/>
    <property type="project" value="InterPro"/>
</dbReference>
<dbReference type="OrthoDB" id="269227at2759"/>
<dbReference type="PANTHER" id="PTHR42784">
    <property type="entry name" value="PYRANOSE 2-OXIDASE"/>
    <property type="match status" value="1"/>
</dbReference>
<feature type="domain" description="Glucose-methanol-choline oxidoreductase N-terminal" evidence="6">
    <location>
        <begin position="6"/>
        <end position="120"/>
    </location>
</feature>
<keyword evidence="5" id="KW-0560">Oxidoreductase</keyword>
<dbReference type="SUPFAM" id="SSF51905">
    <property type="entry name" value="FAD/NAD(P)-binding domain"/>
    <property type="match status" value="1"/>
</dbReference>
<dbReference type="Gene3D" id="3.30.560.10">
    <property type="entry name" value="Glucose Oxidase, domain 3"/>
    <property type="match status" value="1"/>
</dbReference>
<evidence type="ECO:0000256" key="3">
    <source>
        <dbReference type="ARBA" id="ARBA00022630"/>
    </source>
</evidence>
<proteinExistence type="inferred from homology"/>
<dbReference type="InterPro" id="IPR051473">
    <property type="entry name" value="P2Ox-like"/>
</dbReference>
<dbReference type="Gene3D" id="3.50.50.60">
    <property type="entry name" value="FAD/NAD(P)-binding domain"/>
    <property type="match status" value="2"/>
</dbReference>
<gene>
    <name evidence="8" type="ORF">ADEAN_000862900</name>
</gene>
<dbReference type="PANTHER" id="PTHR42784:SF1">
    <property type="entry name" value="PYRANOSE 2-OXIDASE"/>
    <property type="match status" value="1"/>
</dbReference>
<dbReference type="Pfam" id="PF00732">
    <property type="entry name" value="GMC_oxred_N"/>
    <property type="match status" value="1"/>
</dbReference>
<name>A0A7G2CMN7_9TRYP</name>
<dbReference type="InterPro" id="IPR000172">
    <property type="entry name" value="GMC_OxRdtase_N"/>
</dbReference>
<accession>A0A7G2CMN7</accession>
<comment type="cofactor">
    <cofactor evidence="1">
        <name>FAD</name>
        <dbReference type="ChEBI" id="CHEBI:57692"/>
    </cofactor>
</comment>
<dbReference type="InterPro" id="IPR036188">
    <property type="entry name" value="FAD/NAD-bd_sf"/>
</dbReference>
<feature type="domain" description="Glucose-methanol-choline oxidoreductase C-terminal" evidence="7">
    <location>
        <begin position="214"/>
        <end position="320"/>
    </location>
</feature>
<comment type="similarity">
    <text evidence="2">Belongs to the GMC oxidoreductase family.</text>
</comment>
<dbReference type="SUPFAM" id="SSF54373">
    <property type="entry name" value="FAD-linked reductases, C-terminal domain"/>
    <property type="match status" value="1"/>
</dbReference>
<dbReference type="InterPro" id="IPR007867">
    <property type="entry name" value="GMC_OxRtase_C"/>
</dbReference>
<keyword evidence="9" id="KW-1185">Reference proteome</keyword>
<evidence type="ECO:0000256" key="1">
    <source>
        <dbReference type="ARBA" id="ARBA00001974"/>
    </source>
</evidence>
<evidence type="ECO:0000259" key="7">
    <source>
        <dbReference type="Pfam" id="PF05199"/>
    </source>
</evidence>
<dbReference type="EMBL" id="LR877163">
    <property type="protein sequence ID" value="CAD2221098.1"/>
    <property type="molecule type" value="Genomic_DNA"/>
</dbReference>
<evidence type="ECO:0000313" key="8">
    <source>
        <dbReference type="EMBL" id="CAD2221098.1"/>
    </source>
</evidence>
<dbReference type="AlphaFoldDB" id="A0A7G2CMN7"/>
<dbReference type="GO" id="GO:0050660">
    <property type="term" value="F:flavin adenine dinucleotide binding"/>
    <property type="evidence" value="ECO:0007669"/>
    <property type="project" value="InterPro"/>
</dbReference>
<organism evidence="8 9">
    <name type="scientific">Angomonas deanei</name>
    <dbReference type="NCBI Taxonomy" id="59799"/>
    <lineage>
        <taxon>Eukaryota</taxon>
        <taxon>Discoba</taxon>
        <taxon>Euglenozoa</taxon>
        <taxon>Kinetoplastea</taxon>
        <taxon>Metakinetoplastina</taxon>
        <taxon>Trypanosomatida</taxon>
        <taxon>Trypanosomatidae</taxon>
        <taxon>Strigomonadinae</taxon>
        <taxon>Angomonas</taxon>
    </lineage>
</organism>
<dbReference type="Proteomes" id="UP000515908">
    <property type="component" value="Chromosome 19"/>
</dbReference>